<dbReference type="InterPro" id="IPR014535">
    <property type="entry name" value="Hpre_diP_synt_I"/>
</dbReference>
<proteinExistence type="predicted"/>
<evidence type="ECO:0000313" key="3">
    <source>
        <dbReference type="Proteomes" id="UP000260649"/>
    </source>
</evidence>
<dbReference type="Pfam" id="PF07456">
    <property type="entry name" value="Hpre_diP_synt_I"/>
    <property type="match status" value="1"/>
</dbReference>
<accession>A0A3E2B4P4</accession>
<evidence type="ECO:0000313" key="2">
    <source>
        <dbReference type="EMBL" id="RFT06990.1"/>
    </source>
</evidence>
<keyword evidence="1" id="KW-1133">Transmembrane helix</keyword>
<dbReference type="Gene3D" id="1.10.1760.20">
    <property type="match status" value="1"/>
</dbReference>
<feature type="transmembrane region" description="Helical" evidence="1">
    <location>
        <begin position="64"/>
        <end position="91"/>
    </location>
</feature>
<feature type="transmembrane region" description="Helical" evidence="1">
    <location>
        <begin position="6"/>
        <end position="22"/>
    </location>
</feature>
<dbReference type="OrthoDB" id="9799095at2"/>
<protein>
    <submittedName>
        <fullName evidence="2">Heptaprenyl diphosphate synthase</fullName>
    </submittedName>
</protein>
<comment type="caution">
    <text evidence="2">The sequence shown here is derived from an EMBL/GenBank/DDBJ whole genome shotgun (WGS) entry which is preliminary data.</text>
</comment>
<organism evidence="2 3">
    <name type="scientific">Evtepia gabavorous</name>
    <dbReference type="NCBI Taxonomy" id="2211183"/>
    <lineage>
        <taxon>Bacteria</taxon>
        <taxon>Bacillati</taxon>
        <taxon>Bacillota</taxon>
        <taxon>Clostridia</taxon>
        <taxon>Eubacteriales</taxon>
        <taxon>Evtepia</taxon>
    </lineage>
</organism>
<keyword evidence="3" id="KW-1185">Reference proteome</keyword>
<dbReference type="InterPro" id="IPR010898">
    <property type="entry name" value="Hpre_diP_synth_I"/>
</dbReference>
<dbReference type="GeneID" id="97995027"/>
<dbReference type="EMBL" id="QQRQ01000005">
    <property type="protein sequence ID" value="RFT06990.1"/>
    <property type="molecule type" value="Genomic_DNA"/>
</dbReference>
<evidence type="ECO:0000256" key="1">
    <source>
        <dbReference type="SAM" id="Phobius"/>
    </source>
</evidence>
<keyword evidence="1" id="KW-0812">Transmembrane</keyword>
<feature type="transmembrane region" description="Helical" evidence="1">
    <location>
        <begin position="34"/>
        <end position="52"/>
    </location>
</feature>
<keyword evidence="1" id="KW-0472">Membrane</keyword>
<dbReference type="RefSeq" id="WP_117141941.1">
    <property type="nucleotide sequence ID" value="NZ_CAKXKJ010000004.1"/>
</dbReference>
<sequence length="175" mass="18679">MNIRKLTTMAMLTAISMIVFLIEAQIPLPIAIPGVKLGIANVITLFAIWTLGRREAGAILMVRIVLGNLIIGNVMGMLYSLAGGVLCWLVMCLLKPHVGRKQIWVMSVFGALGHNAGQLAVAVWVSGTPALAFYAPVLLLAGIVTGFFTGQCTQAVLNHLDKLKHTAESSTSPKD</sequence>
<name>A0A3E2B4P4_9FIRM</name>
<dbReference type="PIRSF" id="PIRSF027391">
    <property type="entry name" value="Hpre_diP_synt_I"/>
    <property type="match status" value="1"/>
</dbReference>
<dbReference type="AlphaFoldDB" id="A0A3E2B4P4"/>
<reference evidence="2 3" key="1">
    <citation type="submission" date="2018-07" db="EMBL/GenBank/DDBJ databases">
        <title>GABA Modulating Bacteria of the Human Gut Microbiota.</title>
        <authorList>
            <person name="Strandwitz P."/>
            <person name="Kim K.H."/>
            <person name="Terekhova D."/>
            <person name="Liu J.K."/>
            <person name="Sharma A."/>
            <person name="Levering J."/>
            <person name="Mcdonald D."/>
            <person name="Dietrich D."/>
            <person name="Ramadhar T.R."/>
            <person name="Lekbua A."/>
            <person name="Mroue N."/>
            <person name="Liston C."/>
            <person name="Stewart E.J."/>
            <person name="Dubin M.J."/>
            <person name="Zengler K."/>
            <person name="Knight R."/>
            <person name="Gilbert J.A."/>
            <person name="Clardy J."/>
            <person name="Lewis K."/>
        </authorList>
    </citation>
    <scope>NUCLEOTIDE SEQUENCE [LARGE SCALE GENOMIC DNA]</scope>
    <source>
        <strain evidence="2 3">KLE1738</strain>
    </source>
</reference>
<feature type="transmembrane region" description="Helical" evidence="1">
    <location>
        <begin position="103"/>
        <end position="125"/>
    </location>
</feature>
<gene>
    <name evidence="2" type="ORF">DV520_04660</name>
</gene>
<feature type="transmembrane region" description="Helical" evidence="1">
    <location>
        <begin position="131"/>
        <end position="150"/>
    </location>
</feature>
<dbReference type="Proteomes" id="UP000260649">
    <property type="component" value="Unassembled WGS sequence"/>
</dbReference>